<dbReference type="Proteomes" id="UP001196980">
    <property type="component" value="Unassembled WGS sequence"/>
</dbReference>
<feature type="domain" description="Cyclic nucleotide-binding" evidence="6">
    <location>
        <begin position="25"/>
        <end position="139"/>
    </location>
</feature>
<evidence type="ECO:0000256" key="3">
    <source>
        <dbReference type="ARBA" id="ARBA00022989"/>
    </source>
</evidence>
<evidence type="ECO:0000256" key="4">
    <source>
        <dbReference type="ARBA" id="ARBA00023136"/>
    </source>
</evidence>
<dbReference type="PROSITE" id="PS50042">
    <property type="entry name" value="CNMP_BINDING_3"/>
    <property type="match status" value="1"/>
</dbReference>
<sequence>MDGIESSDTVQISKGIISRLSNDDILSGIDKRDMAYLLPHVVTQRFSSGQGIYHAGDMADNLYILTSGEVNITYNTFDVIAGEGDKVGIESCTALMKYLSTAVALTDVTALIINREKLSVVLAKNMDVRGKFFSALVDAIRCKQDTQSSGLVELGSAATQVQKPKDTGKSNMLKPAGWASICLLSPLTMFLGHKYGLEINAFLFIGILTATIGMWVFKLVDEFVPGIFAALATLCLGIAPPEVILSGFVSEGFFMAMSVLGLGAVIITSGLSYRIILLMMLVLPKTQFGLNIGMMFMGSVLTPIIPTANGRIALLSPFYNDIIETTHMQRKNKAATQLATSTFAGATLFSAIFLTSKSVNFVVLGMMPLQVQEQFQWMSWFFTASVTGAIILILYYIALRFMYKNDELVTVSKGQVRKQLDLLGRLAFKEWATLVGLAIFILGILTYSLHKIQPPWLAMSILYALLIFGTLSKKEFKEKIDWPFLIYLATVVGIISTMKSVGLDSVIAGKLTGLFYYMRYDFNLFILILSAIIFIMRLAIPINAVIVLVAAVFMPLADLAGVNSWVLGFIILVLGEMWVFPYQCSYYMQFQEMSLSKGMYDEKSFLKFNMLVNVIKIIAIYATIPYWKMTGLL</sequence>
<feature type="transmembrane region" description="Helical" evidence="5">
    <location>
        <begin position="253"/>
        <end position="276"/>
    </location>
</feature>
<dbReference type="EMBL" id="JABXWD010000060">
    <property type="protein sequence ID" value="MBV6340949.1"/>
    <property type="molecule type" value="Genomic_DNA"/>
</dbReference>
<dbReference type="CDD" id="cd00038">
    <property type="entry name" value="CAP_ED"/>
    <property type="match status" value="1"/>
</dbReference>
<evidence type="ECO:0000313" key="7">
    <source>
        <dbReference type="EMBL" id="MBV6340949.1"/>
    </source>
</evidence>
<proteinExistence type="predicted"/>
<dbReference type="InterPro" id="IPR001898">
    <property type="entry name" value="SLC13A/DASS"/>
</dbReference>
<evidence type="ECO:0000313" key="8">
    <source>
        <dbReference type="Proteomes" id="UP001196980"/>
    </source>
</evidence>
<feature type="transmembrane region" description="Helical" evidence="5">
    <location>
        <begin position="335"/>
        <end position="355"/>
    </location>
</feature>
<feature type="transmembrane region" description="Helical" evidence="5">
    <location>
        <begin position="223"/>
        <end position="241"/>
    </location>
</feature>
<feature type="transmembrane region" description="Helical" evidence="5">
    <location>
        <begin position="608"/>
        <end position="627"/>
    </location>
</feature>
<comment type="caution">
    <text evidence="7">The sequence shown here is derived from an EMBL/GenBank/DDBJ whole genome shotgun (WGS) entry which is preliminary data.</text>
</comment>
<feature type="transmembrane region" description="Helical" evidence="5">
    <location>
        <begin position="288"/>
        <end position="314"/>
    </location>
</feature>
<dbReference type="PANTHER" id="PTHR10283:SF82">
    <property type="entry name" value="SOLUTE CARRIER FAMILY 13 MEMBER 2"/>
    <property type="match status" value="1"/>
</dbReference>
<gene>
    <name evidence="7" type="ORF">HWQ67_05080</name>
</gene>
<dbReference type="SMART" id="SM00100">
    <property type="entry name" value="cNMP"/>
    <property type="match status" value="1"/>
</dbReference>
<keyword evidence="2 5" id="KW-0812">Transmembrane</keyword>
<dbReference type="Pfam" id="PF00027">
    <property type="entry name" value="cNMP_binding"/>
    <property type="match status" value="1"/>
</dbReference>
<protein>
    <submittedName>
        <fullName evidence="7">Anion permease</fullName>
    </submittedName>
</protein>
<keyword evidence="8" id="KW-1185">Reference proteome</keyword>
<dbReference type="RefSeq" id="WP_218251563.1">
    <property type="nucleotide sequence ID" value="NZ_JABXWD010000060.1"/>
</dbReference>
<dbReference type="InterPro" id="IPR000595">
    <property type="entry name" value="cNMP-bd_dom"/>
</dbReference>
<dbReference type="Pfam" id="PF00939">
    <property type="entry name" value="Na_sulph_symp"/>
    <property type="match status" value="1"/>
</dbReference>
<evidence type="ECO:0000256" key="1">
    <source>
        <dbReference type="ARBA" id="ARBA00004141"/>
    </source>
</evidence>
<reference evidence="7 8" key="1">
    <citation type="journal article" date="2020" name="J Geophys Res Biogeosci">
        <title>Magnetotaxis as an Adaptation to Enable Bacterial Shuttling of Microbial Sulfur and Sulfur Cycling Across Aquatic Oxic#Anoxic Interfaces.</title>
        <authorList>
            <person name="Li J."/>
            <person name="Liu P."/>
            <person name="Wang J."/>
            <person name="Roberts A.P."/>
            <person name="Pan Y."/>
        </authorList>
    </citation>
    <scope>NUCLEOTIDE SEQUENCE [LARGE SCALE GENOMIC DNA]</scope>
    <source>
        <strain evidence="7 8">MYR-1_YQ</strain>
    </source>
</reference>
<feature type="transmembrane region" description="Helical" evidence="5">
    <location>
        <begin position="522"/>
        <end position="553"/>
    </location>
</feature>
<name>A0ABS6RWE3_9BACT</name>
<evidence type="ECO:0000256" key="2">
    <source>
        <dbReference type="ARBA" id="ARBA00022692"/>
    </source>
</evidence>
<comment type="subcellular location">
    <subcellularLocation>
        <location evidence="1">Membrane</location>
        <topology evidence="1">Multi-pass membrane protein</topology>
    </subcellularLocation>
</comment>
<keyword evidence="3 5" id="KW-1133">Transmembrane helix</keyword>
<accession>A0ABS6RWE3</accession>
<organism evidence="7 8">
    <name type="scientific">Candidatus Magnetobacterium casense</name>
    <dbReference type="NCBI Taxonomy" id="1455061"/>
    <lineage>
        <taxon>Bacteria</taxon>
        <taxon>Pseudomonadati</taxon>
        <taxon>Nitrospirota</taxon>
        <taxon>Thermodesulfovibrionia</taxon>
        <taxon>Thermodesulfovibrionales</taxon>
        <taxon>Candidatus Magnetobacteriaceae</taxon>
        <taxon>Candidatus Magnetobacterium</taxon>
    </lineage>
</organism>
<feature type="transmembrane region" description="Helical" evidence="5">
    <location>
        <begin position="565"/>
        <end position="588"/>
    </location>
</feature>
<evidence type="ECO:0000259" key="6">
    <source>
        <dbReference type="PROSITE" id="PS50042"/>
    </source>
</evidence>
<feature type="transmembrane region" description="Helical" evidence="5">
    <location>
        <begin position="431"/>
        <end position="449"/>
    </location>
</feature>
<dbReference type="PANTHER" id="PTHR10283">
    <property type="entry name" value="SOLUTE CARRIER FAMILY 13 MEMBER"/>
    <property type="match status" value="1"/>
</dbReference>
<feature type="transmembrane region" description="Helical" evidence="5">
    <location>
        <begin position="484"/>
        <end position="502"/>
    </location>
</feature>
<feature type="transmembrane region" description="Helical" evidence="5">
    <location>
        <begin position="199"/>
        <end position="217"/>
    </location>
</feature>
<evidence type="ECO:0000256" key="5">
    <source>
        <dbReference type="SAM" id="Phobius"/>
    </source>
</evidence>
<feature type="transmembrane region" description="Helical" evidence="5">
    <location>
        <begin position="455"/>
        <end position="472"/>
    </location>
</feature>
<feature type="transmembrane region" description="Helical" evidence="5">
    <location>
        <begin position="375"/>
        <end position="398"/>
    </location>
</feature>
<keyword evidence="4 5" id="KW-0472">Membrane</keyword>